<evidence type="ECO:0000259" key="2">
    <source>
        <dbReference type="PROSITE" id="PS51272"/>
    </source>
</evidence>
<feature type="domain" description="SLH" evidence="2">
    <location>
        <begin position="22"/>
        <end position="85"/>
    </location>
</feature>
<dbReference type="InterPro" id="IPR025748">
    <property type="entry name" value="PrcB_C_dom"/>
</dbReference>
<dbReference type="PATRIC" id="fig|44252.3.peg.2560"/>
<comment type="caution">
    <text evidence="3">The sequence shown here is derived from an EMBL/GenBank/DDBJ whole genome shotgun (WGS) entry which is preliminary data.</text>
</comment>
<keyword evidence="1" id="KW-0732">Signal</keyword>
<sequence>MKKTPKLKLSAALLLAGSLLLTTSVSAFSDVQGDDAGITESLQQKGIIQGITPDKFVPMGKLTGAQAVTMIVNGLGLKVKDAAKSQVPAKDEWYSSALRIAADKGIKLPKDFDPNAELTREAFADILVQAVGTTGDYPMVKMFIEIADADQITVEYSGHIQQLLLMKIASLDEQGKFHPQDTITRIEAARLVYNAAEYIDKYKEAEQGMQDNVSFQVEKVNDQINKVVLTRAEQPNPGYGIRVAKVEFSGDKATVYYELLSPEPGMNYIQVISDTRAETYISSQYTVEVKKLP</sequence>
<dbReference type="InterPro" id="IPR001119">
    <property type="entry name" value="SLH_dom"/>
</dbReference>
<organism evidence="3 4">
    <name type="scientific">Paenibacillus macerans</name>
    <name type="common">Bacillus macerans</name>
    <dbReference type="NCBI Taxonomy" id="44252"/>
    <lineage>
        <taxon>Bacteria</taxon>
        <taxon>Bacillati</taxon>
        <taxon>Bacillota</taxon>
        <taxon>Bacilli</taxon>
        <taxon>Bacillales</taxon>
        <taxon>Paenibacillaceae</taxon>
        <taxon>Paenibacillus</taxon>
    </lineage>
</organism>
<dbReference type="Pfam" id="PF14343">
    <property type="entry name" value="PrcB_C"/>
    <property type="match status" value="1"/>
</dbReference>
<dbReference type="Proteomes" id="UP000029278">
    <property type="component" value="Unassembled WGS sequence"/>
</dbReference>
<evidence type="ECO:0000256" key="1">
    <source>
        <dbReference type="SAM" id="SignalP"/>
    </source>
</evidence>
<feature type="domain" description="SLH" evidence="2">
    <location>
        <begin position="143"/>
        <end position="206"/>
    </location>
</feature>
<feature type="signal peptide" evidence="1">
    <location>
        <begin position="1"/>
        <end position="27"/>
    </location>
</feature>
<accession>A0A090ZFZ7</accession>
<proteinExistence type="predicted"/>
<dbReference type="RefSeq" id="WP_036622438.1">
    <property type="nucleotide sequence ID" value="NZ_BGML01000006.1"/>
</dbReference>
<dbReference type="HOGENOM" id="CLU_072307_0_0_9"/>
<protein>
    <recommendedName>
        <fullName evidence="2">SLH domain-containing protein</fullName>
    </recommendedName>
</protein>
<dbReference type="OrthoDB" id="1738667at2"/>
<dbReference type="EMBL" id="JMQA01000024">
    <property type="protein sequence ID" value="KFN09130.1"/>
    <property type="molecule type" value="Genomic_DNA"/>
</dbReference>
<reference evidence="3 4" key="1">
    <citation type="submission" date="2014-04" db="EMBL/GenBank/DDBJ databases">
        <authorList>
            <person name="Bishop-Lilly K.A."/>
            <person name="Broomall S.M."/>
            <person name="Chain P.S."/>
            <person name="Chertkov O."/>
            <person name="Coyne S.R."/>
            <person name="Daligault H.E."/>
            <person name="Davenport K.W."/>
            <person name="Erkkila T."/>
            <person name="Frey K.G."/>
            <person name="Gibbons H.S."/>
            <person name="Gu W."/>
            <person name="Jaissle J."/>
            <person name="Johnson S.L."/>
            <person name="Koroleva G.I."/>
            <person name="Ladner J.T."/>
            <person name="Lo C.-C."/>
            <person name="Minogue T.D."/>
            <person name="Munk C."/>
            <person name="Palacios G.F."/>
            <person name="Redden C.L."/>
            <person name="Rosenzweig C.N."/>
            <person name="Scholz M.B."/>
            <person name="Teshima H."/>
            <person name="Xu Y."/>
        </authorList>
    </citation>
    <scope>NUCLEOTIDE SEQUENCE [LARGE SCALE GENOMIC DNA]</scope>
    <source>
        <strain evidence="3 4">8244</strain>
    </source>
</reference>
<dbReference type="Pfam" id="PF00395">
    <property type="entry name" value="SLH"/>
    <property type="match status" value="1"/>
</dbReference>
<feature type="chain" id="PRO_5001867862" description="SLH domain-containing protein" evidence="1">
    <location>
        <begin position="28"/>
        <end position="293"/>
    </location>
</feature>
<evidence type="ECO:0000313" key="4">
    <source>
        <dbReference type="Proteomes" id="UP000029278"/>
    </source>
</evidence>
<dbReference type="GeneID" id="77006827"/>
<evidence type="ECO:0000313" key="3">
    <source>
        <dbReference type="EMBL" id="KFN09130.1"/>
    </source>
</evidence>
<dbReference type="STRING" id="44252.DJ90_2635"/>
<dbReference type="AlphaFoldDB" id="A0A090ZFZ7"/>
<dbReference type="PROSITE" id="PS51272">
    <property type="entry name" value="SLH"/>
    <property type="match status" value="2"/>
</dbReference>
<name>A0A090ZFZ7_PAEMA</name>
<gene>
    <name evidence="3" type="ORF">DJ90_2635</name>
</gene>
<keyword evidence="4" id="KW-1185">Reference proteome</keyword>